<organism evidence="2 3">
    <name type="scientific">Micromonospora eburnea</name>
    <dbReference type="NCBI Taxonomy" id="227316"/>
    <lineage>
        <taxon>Bacteria</taxon>
        <taxon>Bacillati</taxon>
        <taxon>Actinomycetota</taxon>
        <taxon>Actinomycetes</taxon>
        <taxon>Micromonosporales</taxon>
        <taxon>Micromonosporaceae</taxon>
        <taxon>Micromonospora</taxon>
    </lineage>
</organism>
<feature type="transmembrane region" description="Helical" evidence="1">
    <location>
        <begin position="337"/>
        <end position="359"/>
    </location>
</feature>
<keyword evidence="1" id="KW-0472">Membrane</keyword>
<dbReference type="STRING" id="227316.GA0070604_1137"/>
<feature type="transmembrane region" description="Helical" evidence="1">
    <location>
        <begin position="267"/>
        <end position="288"/>
    </location>
</feature>
<evidence type="ECO:0000313" key="2">
    <source>
        <dbReference type="EMBL" id="SCL45901.1"/>
    </source>
</evidence>
<accession>A0A1C6TWC4</accession>
<feature type="transmembrane region" description="Helical" evidence="1">
    <location>
        <begin position="143"/>
        <end position="160"/>
    </location>
</feature>
<feature type="transmembrane region" description="Helical" evidence="1">
    <location>
        <begin position="42"/>
        <end position="63"/>
    </location>
</feature>
<sequence length="410" mass="43035">MRSLAAQVMRLQRTQLSVQALTRLCSIVVFLLASRWDSDHLALVALQGILLAIPYTLIEALVGRPLATDIVPRDWNLGRWAGQVGLAVALPVGVVGYVSASVALPQTTAADRMLMLAPVILQLSIEAVFWATTRTRSPQHANLIPQLTAVGTILGAVTCVAVDLPVYVAAVPAQTAVLLWCLLRRPPADAGRVRPPVRRSLSLGAMYCYAGAVDLSYSIALPSVAGSVAGPASVAVLRAMDLAFGPFHVALSASTREDVVAGRKSRWLTGTRAMTVATLVAVCVIVLGSRQVRGVLAEDFASLGTAVLAAYCGYKALVMVSAWLSTRHMIWAPPRRYLGSAIGSRTIAFAGVAAAVVWAGGLSDLILLLLVAEALIVGWFLVRMRLGGTGRDSDPAAVAVLPAGGVPVGR</sequence>
<name>A0A1C6TWC4_9ACTN</name>
<evidence type="ECO:0008006" key="4">
    <source>
        <dbReference type="Google" id="ProtNLM"/>
    </source>
</evidence>
<dbReference type="RefSeq" id="WP_091115255.1">
    <property type="nucleotide sequence ID" value="NZ_FMHY01000002.1"/>
</dbReference>
<dbReference type="OrthoDB" id="3366345at2"/>
<keyword evidence="1" id="KW-0812">Transmembrane</keyword>
<feature type="transmembrane region" description="Helical" evidence="1">
    <location>
        <begin position="300"/>
        <end position="325"/>
    </location>
</feature>
<feature type="transmembrane region" description="Helical" evidence="1">
    <location>
        <begin position="365"/>
        <end position="382"/>
    </location>
</feature>
<dbReference type="EMBL" id="FMHY01000002">
    <property type="protein sequence ID" value="SCL45901.1"/>
    <property type="molecule type" value="Genomic_DNA"/>
</dbReference>
<dbReference type="AlphaFoldDB" id="A0A1C6TWC4"/>
<dbReference type="Proteomes" id="UP000199696">
    <property type="component" value="Unassembled WGS sequence"/>
</dbReference>
<evidence type="ECO:0000313" key="3">
    <source>
        <dbReference type="Proteomes" id="UP000199696"/>
    </source>
</evidence>
<protein>
    <recommendedName>
        <fullName evidence="4">Membrane protein involved in the export of O-antigen and teichoic acid</fullName>
    </recommendedName>
</protein>
<proteinExistence type="predicted"/>
<evidence type="ECO:0000256" key="1">
    <source>
        <dbReference type="SAM" id="Phobius"/>
    </source>
</evidence>
<reference evidence="3" key="1">
    <citation type="submission" date="2016-06" db="EMBL/GenBank/DDBJ databases">
        <authorList>
            <person name="Varghese N."/>
            <person name="Submissions Spin"/>
        </authorList>
    </citation>
    <scope>NUCLEOTIDE SEQUENCE [LARGE SCALE GENOMIC DNA]</scope>
    <source>
        <strain evidence="3">DSM 44814</strain>
    </source>
</reference>
<gene>
    <name evidence="2" type="ORF">GA0070604_1137</name>
</gene>
<keyword evidence="1" id="KW-1133">Transmembrane helix</keyword>
<feature type="transmembrane region" description="Helical" evidence="1">
    <location>
        <begin position="84"/>
        <end position="107"/>
    </location>
</feature>
<keyword evidence="3" id="KW-1185">Reference proteome</keyword>
<feature type="transmembrane region" description="Helical" evidence="1">
    <location>
        <begin position="113"/>
        <end position="131"/>
    </location>
</feature>